<dbReference type="GO" id="GO:0005581">
    <property type="term" value="C:collagen trimer"/>
    <property type="evidence" value="ECO:0007669"/>
    <property type="project" value="UniProtKB-KW"/>
</dbReference>
<dbReference type="InterPro" id="IPR026823">
    <property type="entry name" value="cEGF"/>
</dbReference>
<evidence type="ECO:0000256" key="5">
    <source>
        <dbReference type="ARBA" id="ARBA00022536"/>
    </source>
</evidence>
<dbReference type="RefSeq" id="XP_019636450.1">
    <property type="nucleotide sequence ID" value="XM_019780891.1"/>
</dbReference>
<dbReference type="SUPFAM" id="SSF57196">
    <property type="entry name" value="EGF/Laminin"/>
    <property type="match status" value="1"/>
</dbReference>
<evidence type="ECO:0000256" key="1">
    <source>
        <dbReference type="ARBA" id="ARBA00003696"/>
    </source>
</evidence>
<dbReference type="GeneID" id="109479045"/>
<evidence type="ECO:0000259" key="14">
    <source>
        <dbReference type="PROSITE" id="PS51403"/>
    </source>
</evidence>
<reference evidence="16" key="1">
    <citation type="submission" date="2025-08" db="UniProtKB">
        <authorList>
            <consortium name="RefSeq"/>
        </authorList>
    </citation>
    <scope>IDENTIFICATION</scope>
    <source>
        <tissue evidence="16">Gonad</tissue>
    </source>
</reference>
<feature type="compositionally biased region" description="Gly residues" evidence="11">
    <location>
        <begin position="609"/>
        <end position="618"/>
    </location>
</feature>
<organism evidence="15 16">
    <name type="scientific">Branchiostoma belcheri</name>
    <name type="common">Amphioxus</name>
    <dbReference type="NCBI Taxonomy" id="7741"/>
    <lineage>
        <taxon>Eukaryota</taxon>
        <taxon>Metazoa</taxon>
        <taxon>Chordata</taxon>
        <taxon>Cephalochordata</taxon>
        <taxon>Leptocardii</taxon>
        <taxon>Amphioxiformes</taxon>
        <taxon>Branchiostomatidae</taxon>
        <taxon>Branchiostoma</taxon>
    </lineage>
</organism>
<dbReference type="InterPro" id="IPR009030">
    <property type="entry name" value="Growth_fac_rcpt_cys_sf"/>
</dbReference>
<feature type="domain" description="EGF-like" evidence="13">
    <location>
        <begin position="70"/>
        <end position="111"/>
    </location>
</feature>
<evidence type="ECO:0000256" key="2">
    <source>
        <dbReference type="ARBA" id="ARBA00004302"/>
    </source>
</evidence>
<dbReference type="GO" id="GO:0005604">
    <property type="term" value="C:basement membrane"/>
    <property type="evidence" value="ECO:0007669"/>
    <property type="project" value="UniProtKB-SubCell"/>
</dbReference>
<dbReference type="OrthoDB" id="10045365at2759"/>
<keyword evidence="8" id="KW-0176">Collagen</keyword>
<dbReference type="GO" id="GO:0005615">
    <property type="term" value="C:extracellular space"/>
    <property type="evidence" value="ECO:0007669"/>
    <property type="project" value="TreeGrafter"/>
</dbReference>
<feature type="domain" description="EGF-like" evidence="13">
    <location>
        <begin position="344"/>
        <end position="385"/>
    </location>
</feature>
<comment type="caution">
    <text evidence="10">Lacks conserved residue(s) required for the propagation of feature annotation.</text>
</comment>
<feature type="compositionally biased region" description="Low complexity" evidence="11">
    <location>
        <begin position="536"/>
        <end position="545"/>
    </location>
</feature>
<dbReference type="InterPro" id="IPR050149">
    <property type="entry name" value="Collagen_superfamily"/>
</dbReference>
<dbReference type="Gene3D" id="2.10.25.10">
    <property type="entry name" value="Laminin"/>
    <property type="match status" value="7"/>
</dbReference>
<keyword evidence="9" id="KW-1015">Disulfide bond</keyword>
<dbReference type="PROSITE" id="PS51403">
    <property type="entry name" value="NC1_IV"/>
    <property type="match status" value="1"/>
</dbReference>
<dbReference type="Pfam" id="PF01391">
    <property type="entry name" value="Collagen"/>
    <property type="match status" value="2"/>
</dbReference>
<feature type="compositionally biased region" description="Pro residues" evidence="11">
    <location>
        <begin position="560"/>
        <end position="581"/>
    </location>
</feature>
<feature type="compositionally biased region" description="Low complexity" evidence="11">
    <location>
        <begin position="475"/>
        <end position="490"/>
    </location>
</feature>
<dbReference type="InterPro" id="IPR036954">
    <property type="entry name" value="Collagen_IV_NC_sf"/>
</dbReference>
<sequence>MGPRSGLGGLLVSLLAVSCAVVSGDPCVPNPCDPDNGHCRQVGWDYRCVCRPGFRLMPDGLSCFPDSLTGSNPCAPNPCDPTHGQCVQEAGNYRCICRRDYQLMSDGRTCAPLTLELSQPVLAEEDHDHDHDHDRDHGHDPCSPNPCDPANGQCVEERGTYRCICRPGFQLMSDGRTCTPVSPVVDGHDHGHDQGHDPCSPNPCDPANGQCVEEGDNYRCICRRGYRLESDGRTCAPEALVPSTPCSPNPCDPHYGRCVEDGRNYRCVCNPGFELMPDGRRCIGVGPVVDGHDGHDPCSPNPCDPVNGQCVEEGDNYRCICRRGYLLESDGRTCTRVPVAPALINDPCSPSPCDQTNGLCVDEGGYHRCICRPGFQLLSDGRTCVPIALSQPDPPRRGDQGEVDINNGNDCGDYSCCGSQCVGQPGPRGHPGSRGPQGFPGPEGVQGETGAPGLRGSPGDQGAKGTAGDPGPRGPQGVVGPAGPAGPRGIQGDKGGKGTAGARGLTGEKGLRGSQGLPGMTGEPGLPGNAGPMGMPGLCGPKGDPGLPGPPGTGTASEGPPGPSGPPGFPGPAGPRGPPGIPGDAVYGTKGEPGLPGAPGVRGPPGGPGGPGGPGRDGIPGSPGPKGELGVPGFPGPAGSPGDRGDPGFPGPKGDSGTAVGVPGPPGRPGPQGPLGPPGFSGPKGEFGPPGPPGAPGPQGSGFPGPPGPPGPEGSRGPPGGPGFPGPKGEAGIGFPGPSGFPGPQGDRGPPGPSGSDGEGGYRTFNLMTRHSQTTMVPQCLPGMTKMWEGYSLLHGEGNERAHGQDLGTAGSCVRAFAPMPFMFCDINFQCHYATRDDKTYWLSTVSTRAEIPDSPVQGIDVLRFISRCVVCEVPSTVMAFHSQSSDIPECPLPTRDHRWESLWEGFSFFMHTAAGEGSGQIFSSPGSCLERFRPAPFIECHGARGTCGFFANKFSFWLASVPRDYNPNQNRDPYEPRDGPCQEMIRTQTARTEMERMVGRCRVCMLITDQIEYSIREAGPQIGAVPGYYPRQPLG</sequence>
<evidence type="ECO:0000256" key="7">
    <source>
        <dbReference type="ARBA" id="ARBA00022869"/>
    </source>
</evidence>
<dbReference type="GO" id="GO:0030198">
    <property type="term" value="P:extracellular matrix organization"/>
    <property type="evidence" value="ECO:0007669"/>
    <property type="project" value="TreeGrafter"/>
</dbReference>
<proteinExistence type="predicted"/>
<evidence type="ECO:0000256" key="6">
    <source>
        <dbReference type="ARBA" id="ARBA00022737"/>
    </source>
</evidence>
<dbReference type="Proteomes" id="UP000515135">
    <property type="component" value="Unplaced"/>
</dbReference>
<feature type="signal peptide" evidence="12">
    <location>
        <begin position="1"/>
        <end position="24"/>
    </location>
</feature>
<dbReference type="SUPFAM" id="SSF56436">
    <property type="entry name" value="C-type lectin-like"/>
    <property type="match status" value="2"/>
</dbReference>
<dbReference type="InterPro" id="IPR000742">
    <property type="entry name" value="EGF"/>
</dbReference>
<dbReference type="SMART" id="SM00181">
    <property type="entry name" value="EGF"/>
    <property type="match status" value="7"/>
</dbReference>
<feature type="compositionally biased region" description="Pro residues" evidence="11">
    <location>
        <begin position="663"/>
        <end position="677"/>
    </location>
</feature>
<comment type="subcellular location">
    <subcellularLocation>
        <location evidence="2">Secreted</location>
        <location evidence="2">Extracellular space</location>
        <location evidence="2">Extracellular matrix</location>
        <location evidence="2">Basement membrane</location>
    </subcellularLocation>
</comment>
<dbReference type="PROSITE" id="PS01186">
    <property type="entry name" value="EGF_2"/>
    <property type="match status" value="6"/>
</dbReference>
<keyword evidence="3" id="KW-0964">Secreted</keyword>
<dbReference type="FunFam" id="2.170.240.10:FF:000001">
    <property type="entry name" value="Collagen IV alpha 1 chain"/>
    <property type="match status" value="1"/>
</dbReference>
<dbReference type="Gene3D" id="2.170.240.10">
    <property type="entry name" value="Collagen IV, non-collagenous"/>
    <property type="match status" value="1"/>
</dbReference>
<dbReference type="SMART" id="SM00111">
    <property type="entry name" value="C4"/>
    <property type="match status" value="2"/>
</dbReference>
<dbReference type="InterPro" id="IPR001442">
    <property type="entry name" value="Collagen_IV_NC"/>
</dbReference>
<gene>
    <name evidence="16" type="primary">LOC109479045</name>
</gene>
<dbReference type="Pfam" id="PF01413">
    <property type="entry name" value="C4"/>
    <property type="match status" value="2"/>
</dbReference>
<keyword evidence="7" id="KW-0084">Basement membrane</keyword>
<feature type="compositionally biased region" description="Low complexity" evidence="11">
    <location>
        <begin position="738"/>
        <end position="748"/>
    </location>
</feature>
<evidence type="ECO:0000256" key="4">
    <source>
        <dbReference type="ARBA" id="ARBA00022530"/>
    </source>
</evidence>
<feature type="region of interest" description="Disordered" evidence="11">
    <location>
        <begin position="426"/>
        <end position="764"/>
    </location>
</feature>
<feature type="chain" id="PRO_5027710045" evidence="12">
    <location>
        <begin position="25"/>
        <end position="1036"/>
    </location>
</feature>
<dbReference type="PANTHER" id="PTHR24023">
    <property type="entry name" value="COLLAGEN ALPHA"/>
    <property type="match status" value="1"/>
</dbReference>
<keyword evidence="15" id="KW-1185">Reference proteome</keyword>
<evidence type="ECO:0000256" key="10">
    <source>
        <dbReference type="PROSITE-ProRule" id="PRU00076"/>
    </source>
</evidence>
<evidence type="ECO:0000313" key="16">
    <source>
        <dbReference type="RefSeq" id="XP_019636450.1"/>
    </source>
</evidence>
<dbReference type="GO" id="GO:0030020">
    <property type="term" value="F:extracellular matrix structural constituent conferring tensile strength"/>
    <property type="evidence" value="ECO:0007669"/>
    <property type="project" value="TreeGrafter"/>
</dbReference>
<dbReference type="PROSITE" id="PS51257">
    <property type="entry name" value="PROKAR_LIPOPROTEIN"/>
    <property type="match status" value="1"/>
</dbReference>
<comment type="function">
    <text evidence="1">Type IV collagen is the major structural component of glomerular basement membranes (GBM), forming a 'chicken-wire' meshwork together with laminins, proteoglycans and entactin/nidogen.</text>
</comment>
<evidence type="ECO:0000259" key="13">
    <source>
        <dbReference type="PROSITE" id="PS50026"/>
    </source>
</evidence>
<keyword evidence="12" id="KW-0732">Signal</keyword>
<evidence type="ECO:0000256" key="12">
    <source>
        <dbReference type="SAM" id="SignalP"/>
    </source>
</evidence>
<dbReference type="CDD" id="cd00054">
    <property type="entry name" value="EGF_CA"/>
    <property type="match status" value="1"/>
</dbReference>
<evidence type="ECO:0000256" key="8">
    <source>
        <dbReference type="ARBA" id="ARBA00023119"/>
    </source>
</evidence>
<keyword evidence="4" id="KW-0272">Extracellular matrix</keyword>
<feature type="domain" description="EGF-like" evidence="13">
    <location>
        <begin position="242"/>
        <end position="283"/>
    </location>
</feature>
<keyword evidence="6" id="KW-0677">Repeat</keyword>
<dbReference type="InterPro" id="IPR008160">
    <property type="entry name" value="Collagen"/>
</dbReference>
<name>A0A6P4Z4M6_BRABE</name>
<dbReference type="PANTHER" id="PTHR24023:SF1091">
    <property type="entry name" value="COLLAGEN ALPHA-3(IV) CHAIN-LIKE ISOFORM X1"/>
    <property type="match status" value="1"/>
</dbReference>
<dbReference type="InterPro" id="IPR001881">
    <property type="entry name" value="EGF-like_Ca-bd_dom"/>
</dbReference>
<evidence type="ECO:0000313" key="15">
    <source>
        <dbReference type="Proteomes" id="UP000515135"/>
    </source>
</evidence>
<evidence type="ECO:0000256" key="3">
    <source>
        <dbReference type="ARBA" id="ARBA00022525"/>
    </source>
</evidence>
<protein>
    <submittedName>
        <fullName evidence="16">Collagen alpha-4(IV) chain-like isoform X2</fullName>
    </submittedName>
</protein>
<dbReference type="SMART" id="SM00179">
    <property type="entry name" value="EGF_CA"/>
    <property type="match status" value="7"/>
</dbReference>
<feature type="domain" description="Collagen IV NC1" evidence="14">
    <location>
        <begin position="765"/>
        <end position="1009"/>
    </location>
</feature>
<feature type="domain" description="EGF-like" evidence="13">
    <location>
        <begin position="138"/>
        <end position="179"/>
    </location>
</feature>
<dbReference type="GO" id="GO:0005509">
    <property type="term" value="F:calcium ion binding"/>
    <property type="evidence" value="ECO:0007669"/>
    <property type="project" value="InterPro"/>
</dbReference>
<evidence type="ECO:0000256" key="11">
    <source>
        <dbReference type="SAM" id="MobiDB-lite"/>
    </source>
</evidence>
<keyword evidence="5 10" id="KW-0245">EGF-like domain</keyword>
<feature type="domain" description="EGF-like" evidence="13">
    <location>
        <begin position="23"/>
        <end position="64"/>
    </location>
</feature>
<accession>A0A6P4Z4M6</accession>
<dbReference type="AlphaFoldDB" id="A0A6P4Z4M6"/>
<feature type="domain" description="EGF-like" evidence="13">
    <location>
        <begin position="294"/>
        <end position="335"/>
    </location>
</feature>
<dbReference type="PROSITE" id="PS50026">
    <property type="entry name" value="EGF_3"/>
    <property type="match status" value="7"/>
</dbReference>
<feature type="domain" description="EGF-like" evidence="13">
    <location>
        <begin position="195"/>
        <end position="236"/>
    </location>
</feature>
<evidence type="ECO:0000256" key="9">
    <source>
        <dbReference type="ARBA" id="ARBA00023157"/>
    </source>
</evidence>
<dbReference type="InterPro" id="IPR016187">
    <property type="entry name" value="CTDL_fold"/>
</dbReference>
<dbReference type="Pfam" id="PF12662">
    <property type="entry name" value="cEGF"/>
    <property type="match status" value="5"/>
</dbReference>
<dbReference type="SUPFAM" id="SSF57184">
    <property type="entry name" value="Growth factor receptor domain"/>
    <property type="match status" value="2"/>
</dbReference>